<reference evidence="3 4" key="1">
    <citation type="submission" date="2011-09" db="EMBL/GenBank/DDBJ databases">
        <title>The permanent draft genome of Caldithrix abyssi DSM 13497.</title>
        <authorList>
            <consortium name="US DOE Joint Genome Institute (JGI-PGF)"/>
            <person name="Lucas S."/>
            <person name="Han J."/>
            <person name="Lapidus A."/>
            <person name="Bruce D."/>
            <person name="Goodwin L."/>
            <person name="Pitluck S."/>
            <person name="Peters L."/>
            <person name="Kyrpides N."/>
            <person name="Mavromatis K."/>
            <person name="Ivanova N."/>
            <person name="Mikhailova N."/>
            <person name="Chertkov O."/>
            <person name="Detter J.C."/>
            <person name="Tapia R."/>
            <person name="Han C."/>
            <person name="Land M."/>
            <person name="Hauser L."/>
            <person name="Markowitz V."/>
            <person name="Cheng J.-F."/>
            <person name="Hugenholtz P."/>
            <person name="Woyke T."/>
            <person name="Wu D."/>
            <person name="Spring S."/>
            <person name="Brambilla E."/>
            <person name="Klenk H.-P."/>
            <person name="Eisen J.A."/>
        </authorList>
    </citation>
    <scope>NUCLEOTIDE SEQUENCE [LARGE SCALE GENOMIC DNA]</scope>
    <source>
        <strain evidence="3 4">DSM 13497</strain>
    </source>
</reference>
<dbReference type="SUPFAM" id="SSF56300">
    <property type="entry name" value="Metallo-dependent phosphatases"/>
    <property type="match status" value="1"/>
</dbReference>
<dbReference type="PaxDb" id="880073-Calab_0024"/>
<reference evidence="2 5" key="2">
    <citation type="submission" date="2016-11" db="EMBL/GenBank/DDBJ databases">
        <title>Genomic analysis of Caldithrix abyssi and proposal of a novel bacterial phylum Caldithrichaeota.</title>
        <authorList>
            <person name="Kublanov I."/>
            <person name="Sigalova O."/>
            <person name="Gavrilov S."/>
            <person name="Lebedinsky A."/>
            <person name="Ivanova N."/>
            <person name="Daum C."/>
            <person name="Reddy T."/>
            <person name="Klenk H.P."/>
            <person name="Goker M."/>
            <person name="Reva O."/>
            <person name="Miroshnichenko M."/>
            <person name="Kyprides N."/>
            <person name="Woyke T."/>
            <person name="Gelfand M."/>
        </authorList>
    </citation>
    <scope>NUCLEOTIDE SEQUENCE [LARGE SCALE GENOMIC DNA]</scope>
    <source>
        <strain evidence="2 5">LF13</strain>
    </source>
</reference>
<gene>
    <name evidence="2" type="ORF">Cabys_2797</name>
    <name evidence="3" type="ORF">Calab_0024</name>
</gene>
<dbReference type="OrthoDB" id="9775118at2"/>
<keyword evidence="4" id="KW-1185">Reference proteome</keyword>
<sequence precursor="true">MNRFRHQVPPCFFKDFFYLKLFRKTVSIAVFSLFLFFSQSLAQAPAAEEDSLQIVYLANASGVFENCRCGSNPLGGLDHIAFLLKELRKKNPRLLFIDGGDFTNTYPYNALNKLIVDIYKALRPDYLMLADQEMQQDNEYTLTLLRQSSFRFLATNYDISGFNLNSSVKISAGKKKIVLLSYLDKSSFWYSKSVKGLSFNEEKFARVYRQAVQGSDFRMVLFHGEDAGLAEFIKKFPEIDLIFLGHSQSAKDWLDRKPAIIAPGSDTEFLTLLSLRFQNNGPPLVKSRKIPISLQIPTEPVVEKLILHFKKTKEQK</sequence>
<protein>
    <submittedName>
        <fullName evidence="2">2',3'-cyclic-nucleotide 2'-phosphodiesterase / 5'-nucleotidase</fullName>
    </submittedName>
</protein>
<evidence type="ECO:0000313" key="2">
    <source>
        <dbReference type="EMBL" id="APF19545.1"/>
    </source>
</evidence>
<dbReference type="AlphaFoldDB" id="H1XWZ1"/>
<accession>H1XWZ1</accession>
<dbReference type="InterPro" id="IPR029052">
    <property type="entry name" value="Metallo-depent_PP-like"/>
</dbReference>
<feature type="signal peptide" evidence="1">
    <location>
        <begin position="1"/>
        <end position="42"/>
    </location>
</feature>
<dbReference type="InterPro" id="IPR006179">
    <property type="entry name" value="5_nucleotidase/apyrase"/>
</dbReference>
<evidence type="ECO:0000256" key="1">
    <source>
        <dbReference type="SAM" id="SignalP"/>
    </source>
</evidence>
<dbReference type="Gene3D" id="3.60.21.10">
    <property type="match status" value="1"/>
</dbReference>
<dbReference type="GO" id="GO:0016787">
    <property type="term" value="F:hydrolase activity"/>
    <property type="evidence" value="ECO:0007669"/>
    <property type="project" value="InterPro"/>
</dbReference>
<dbReference type="PANTHER" id="PTHR11575:SF24">
    <property type="entry name" value="5'-NUCLEOTIDASE"/>
    <property type="match status" value="1"/>
</dbReference>
<dbReference type="RefSeq" id="WP_006926532.1">
    <property type="nucleotide sequence ID" value="NZ_CM001402.1"/>
</dbReference>
<proteinExistence type="predicted"/>
<evidence type="ECO:0000313" key="4">
    <source>
        <dbReference type="Proteomes" id="UP000004671"/>
    </source>
</evidence>
<dbReference type="HOGENOM" id="CLU_879052_0_0_0"/>
<feature type="chain" id="PRO_5010834670" evidence="1">
    <location>
        <begin position="43"/>
        <end position="316"/>
    </location>
</feature>
<dbReference type="EMBL" id="CM001402">
    <property type="protein sequence ID" value="EHO39678.1"/>
    <property type="molecule type" value="Genomic_DNA"/>
</dbReference>
<dbReference type="InParanoid" id="H1XWZ1"/>
<organism evidence="3 4">
    <name type="scientific">Caldithrix abyssi DSM 13497</name>
    <dbReference type="NCBI Taxonomy" id="880073"/>
    <lineage>
        <taxon>Bacteria</taxon>
        <taxon>Pseudomonadati</taxon>
        <taxon>Calditrichota</taxon>
        <taxon>Calditrichia</taxon>
        <taxon>Calditrichales</taxon>
        <taxon>Calditrichaceae</taxon>
        <taxon>Caldithrix</taxon>
    </lineage>
</organism>
<dbReference type="EMBL" id="CP018099">
    <property type="protein sequence ID" value="APF19545.1"/>
    <property type="molecule type" value="Genomic_DNA"/>
</dbReference>
<dbReference type="Proteomes" id="UP000004671">
    <property type="component" value="Chromosome"/>
</dbReference>
<dbReference type="KEGG" id="caby:Cabys_2797"/>
<evidence type="ECO:0000313" key="3">
    <source>
        <dbReference type="EMBL" id="EHO39678.1"/>
    </source>
</evidence>
<dbReference type="Proteomes" id="UP000183868">
    <property type="component" value="Chromosome"/>
</dbReference>
<dbReference type="STRING" id="880073.Cabys_2797"/>
<dbReference type="PANTHER" id="PTHR11575">
    <property type="entry name" value="5'-NUCLEOTIDASE-RELATED"/>
    <property type="match status" value="1"/>
</dbReference>
<dbReference type="eggNOG" id="COG0737">
    <property type="taxonomic scope" value="Bacteria"/>
</dbReference>
<keyword evidence="1" id="KW-0732">Signal</keyword>
<dbReference type="GO" id="GO:0009166">
    <property type="term" value="P:nucleotide catabolic process"/>
    <property type="evidence" value="ECO:0007669"/>
    <property type="project" value="InterPro"/>
</dbReference>
<name>H1XWZ1_CALAY</name>
<evidence type="ECO:0000313" key="5">
    <source>
        <dbReference type="Proteomes" id="UP000183868"/>
    </source>
</evidence>